<dbReference type="Proteomes" id="UP000006556">
    <property type="component" value="Chromosome"/>
</dbReference>
<evidence type="ECO:0000313" key="6">
    <source>
        <dbReference type="EMBL" id="BAF58591.1"/>
    </source>
</evidence>
<dbReference type="FunFam" id="3.40.50.300:FF:000533">
    <property type="entry name" value="Helicase, Snf2 family"/>
    <property type="match status" value="1"/>
</dbReference>
<dbReference type="PROSITE" id="PS50966">
    <property type="entry name" value="ZF_SWIM"/>
    <property type="match status" value="1"/>
</dbReference>
<evidence type="ECO:0000259" key="4">
    <source>
        <dbReference type="PROSITE" id="PS51192"/>
    </source>
</evidence>
<gene>
    <name evidence="6" type="ordered locus">PTH_0410</name>
</gene>
<feature type="domain" description="SWIM-type" evidence="3">
    <location>
        <begin position="112"/>
        <end position="147"/>
    </location>
</feature>
<dbReference type="InterPro" id="IPR049730">
    <property type="entry name" value="SNF2/RAD54-like_C"/>
</dbReference>
<evidence type="ECO:0000256" key="1">
    <source>
        <dbReference type="ARBA" id="ARBA00022801"/>
    </source>
</evidence>
<dbReference type="InterPro" id="IPR000330">
    <property type="entry name" value="SNF2_N"/>
</dbReference>
<evidence type="ECO:0000259" key="5">
    <source>
        <dbReference type="PROSITE" id="PS51194"/>
    </source>
</evidence>
<keyword evidence="2" id="KW-0862">Zinc</keyword>
<dbReference type="AlphaFoldDB" id="A5D5A2"/>
<dbReference type="Gene3D" id="3.40.50.300">
    <property type="entry name" value="P-loop containing nucleotide triphosphate hydrolases"/>
    <property type="match status" value="1"/>
</dbReference>
<keyword evidence="7" id="KW-1185">Reference proteome</keyword>
<evidence type="ECO:0008006" key="8">
    <source>
        <dbReference type="Google" id="ProtNLM"/>
    </source>
</evidence>
<dbReference type="GO" id="GO:0016787">
    <property type="term" value="F:hydrolase activity"/>
    <property type="evidence" value="ECO:0007669"/>
    <property type="project" value="UniProtKB-KW"/>
</dbReference>
<dbReference type="SUPFAM" id="SSF52540">
    <property type="entry name" value="P-loop containing nucleoside triphosphate hydrolases"/>
    <property type="match status" value="2"/>
</dbReference>
<dbReference type="InterPro" id="IPR007527">
    <property type="entry name" value="Znf_SWIM"/>
</dbReference>
<proteinExistence type="predicted"/>
<accession>A5D5A2</accession>
<dbReference type="Pfam" id="PF00176">
    <property type="entry name" value="SNF2-rel_dom"/>
    <property type="match status" value="1"/>
</dbReference>
<dbReference type="InterPro" id="IPR014001">
    <property type="entry name" value="Helicase_ATP-bd"/>
</dbReference>
<dbReference type="PROSITE" id="PS51194">
    <property type="entry name" value="HELICASE_CTER"/>
    <property type="match status" value="1"/>
</dbReference>
<dbReference type="InterPro" id="IPR022138">
    <property type="entry name" value="DUF3670"/>
</dbReference>
<dbReference type="GO" id="GO:0005524">
    <property type="term" value="F:ATP binding"/>
    <property type="evidence" value="ECO:0007669"/>
    <property type="project" value="InterPro"/>
</dbReference>
<dbReference type="STRING" id="370438.PTH_0410"/>
<evidence type="ECO:0000259" key="3">
    <source>
        <dbReference type="PROSITE" id="PS50966"/>
    </source>
</evidence>
<dbReference type="InterPro" id="IPR050496">
    <property type="entry name" value="SNF2_RAD54_helicase_repair"/>
</dbReference>
<organism evidence="6 7">
    <name type="scientific">Pelotomaculum thermopropionicum (strain DSM 13744 / JCM 10971 / SI)</name>
    <dbReference type="NCBI Taxonomy" id="370438"/>
    <lineage>
        <taxon>Bacteria</taxon>
        <taxon>Bacillati</taxon>
        <taxon>Bacillota</taxon>
        <taxon>Clostridia</taxon>
        <taxon>Eubacteriales</taxon>
        <taxon>Desulfotomaculaceae</taxon>
        <taxon>Pelotomaculum</taxon>
    </lineage>
</organism>
<protein>
    <recommendedName>
        <fullName evidence="8">Superfamily II DNA/RNA helicases, SNF2 family</fullName>
    </recommendedName>
</protein>
<dbReference type="PANTHER" id="PTHR45629:SF7">
    <property type="entry name" value="DNA EXCISION REPAIR PROTEIN ERCC-6-RELATED"/>
    <property type="match status" value="1"/>
</dbReference>
<dbReference type="InterPro" id="IPR027417">
    <property type="entry name" value="P-loop_NTPase"/>
</dbReference>
<dbReference type="CDD" id="cd18012">
    <property type="entry name" value="DEXQc_arch_SWI2_SNF2"/>
    <property type="match status" value="1"/>
</dbReference>
<dbReference type="GO" id="GO:0015616">
    <property type="term" value="F:DNA translocase activity"/>
    <property type="evidence" value="ECO:0007669"/>
    <property type="project" value="TreeGrafter"/>
</dbReference>
<dbReference type="SMART" id="SM00487">
    <property type="entry name" value="DEXDc"/>
    <property type="match status" value="1"/>
</dbReference>
<dbReference type="Pfam" id="PF12419">
    <property type="entry name" value="DUF3670"/>
    <property type="match status" value="1"/>
</dbReference>
<evidence type="ECO:0000313" key="7">
    <source>
        <dbReference type="Proteomes" id="UP000006556"/>
    </source>
</evidence>
<dbReference type="eggNOG" id="COG0553">
    <property type="taxonomic scope" value="Bacteria"/>
</dbReference>
<dbReference type="CDD" id="cd18793">
    <property type="entry name" value="SF2_C_SNF"/>
    <property type="match status" value="1"/>
</dbReference>
<dbReference type="Gene3D" id="3.40.50.10810">
    <property type="entry name" value="Tandem AAA-ATPase domain"/>
    <property type="match status" value="1"/>
</dbReference>
<dbReference type="SMART" id="SM00490">
    <property type="entry name" value="HELICc"/>
    <property type="match status" value="1"/>
</dbReference>
<dbReference type="eggNOG" id="COG4279">
    <property type="taxonomic scope" value="Bacteria"/>
</dbReference>
<evidence type="ECO:0000256" key="2">
    <source>
        <dbReference type="PROSITE-ProRule" id="PRU00325"/>
    </source>
</evidence>
<sequence length="1256" mass="138694">MPRRKYGKTWWGAAWVEAMEKIDYNTNRLPRGRSYAAGGRVKEIKIDPAGKVLARVQGTRPTPYKIEIKFREFSRQEVETAAAIIASDPALAAELSMGRLPEKILELLKKNKILLLPEAWSDIAARCSCPDWANPCKHLAAVYYIMANEIDKDPFILFKLKGIDAEGLMQAAGFVSREQSAGSSHAEVISAGAPSFVPYQEFKIAAKEGRAAGSAAETAAERGPEGPGEMPEELCALAASRENEAIFALLGESPLFYPGGDFKAVLLRAYKNISRSMEKIELKENGYPFKDTALTLLYPSNAELRKKAPGRGPGRPFWQNFSFFAAPLDAASGKEKSGLLTSPAGKKKKLSVPLPEGNRLVLKNKKGVLLPAENVLDLFLSLPLRLPANRTSPWADFLSALAATAQALARSSSFIPVLRGLGTESAKDREPESFYIVYRPLDRSGKLQRVVDYLVSIMPPGFVFSQKEKGVLAGPAAVEELLTLALTYIAGRYAGTEPDKGDKVARAFFCGEPYLAQKFEEKQTAKAISDWLGWLNLRPAGVAPVIKIGLPRPGREKFTLRVQVENKKDPLAPVLPLREVFLDQKEIFSLPAEYVRREVARQLTVAGEHIPILKKLLSYKGEKAAALSAEALAGFLTEGQHICSLLGIRVMLPKELKQIASPRLALAARAVPGKGKSVSYLNLDEILEFSWEVSLGGAPVSAEEFRKLAESAAGVVKFRDKYLLLKPEEVSSILAKLSRPAPRLTAMEALRAAVTGEAAGAEFNPGPVLQKLADDLGTPADVSLPAGLKADLRPYQVRGFKWLYYNTVRGLGSCLADDMGLGKTLQVITLLLKLKEERWLEKPALVVCPTTLIGNWVRECSRFAPSLKAAVYHGSGRRLDTRGTDLLITSYGILRRETAKFKKKEWSLVIIDEAQNIKNPESDQTKAVKSLAAKCRIAMSGTPVENRLAELWSIFDFINRGYLGSLSEFTGSFAVPIEKYRDPDRIARLKKATAPFLLRRLKSDRTIIKDLPPKIVKEENCYLSREQAALYRQVVEQVMEEIEHSEGITRKGLVFKLITSLKQICNHPVHYSKKGKPAKEHSGKAEKALDLLAQIAAAGEKALIFTQYREMGELLVEMIREELQEEALFFHGGLPRQKRDEMVKKFQEDKGAAPFMVVSLKAGGTGLNLTAATHVIHYDLWWNPAVEDQATDRTYRIGQTRTVMVHRLISLGTFEEKINTMMASKRELAGLTVAAGESSLSELSNEELRKLFKLEG</sequence>
<dbReference type="PANTHER" id="PTHR45629">
    <property type="entry name" value="SNF2/RAD54 FAMILY MEMBER"/>
    <property type="match status" value="1"/>
</dbReference>
<dbReference type="InterPro" id="IPR038718">
    <property type="entry name" value="SNF2-like_sf"/>
</dbReference>
<dbReference type="HOGENOM" id="CLU_000315_21_8_9"/>
<dbReference type="InterPro" id="IPR001650">
    <property type="entry name" value="Helicase_C-like"/>
</dbReference>
<reference evidence="7" key="1">
    <citation type="journal article" date="2008" name="Genome Res.">
        <title>The genome of Pelotomaculum thermopropionicum reveals niche-associated evolution in anaerobic microbiota.</title>
        <authorList>
            <person name="Kosaka T."/>
            <person name="Kato S."/>
            <person name="Shimoyama T."/>
            <person name="Ishii S."/>
            <person name="Abe T."/>
            <person name="Watanabe K."/>
        </authorList>
    </citation>
    <scope>NUCLEOTIDE SEQUENCE [LARGE SCALE GENOMIC DNA]</scope>
    <source>
        <strain evidence="7">DSM 13744 / JCM 10971 / SI</strain>
    </source>
</reference>
<dbReference type="EMBL" id="AP009389">
    <property type="protein sequence ID" value="BAF58591.1"/>
    <property type="molecule type" value="Genomic_DNA"/>
</dbReference>
<keyword evidence="2" id="KW-0863">Zinc-finger</keyword>
<dbReference type="PROSITE" id="PS51192">
    <property type="entry name" value="HELICASE_ATP_BIND_1"/>
    <property type="match status" value="1"/>
</dbReference>
<dbReference type="KEGG" id="pth:PTH_0410"/>
<feature type="domain" description="Helicase ATP-binding" evidence="4">
    <location>
        <begin position="804"/>
        <end position="961"/>
    </location>
</feature>
<dbReference type="Pfam" id="PF00271">
    <property type="entry name" value="Helicase_C"/>
    <property type="match status" value="1"/>
</dbReference>
<name>A5D5A2_PELTS</name>
<keyword evidence="2" id="KW-0479">Metal-binding</keyword>
<feature type="domain" description="Helicase C-terminal" evidence="5">
    <location>
        <begin position="1087"/>
        <end position="1252"/>
    </location>
</feature>
<keyword evidence="1" id="KW-0378">Hydrolase</keyword>
<dbReference type="GO" id="GO:0008270">
    <property type="term" value="F:zinc ion binding"/>
    <property type="evidence" value="ECO:0007669"/>
    <property type="project" value="UniProtKB-KW"/>
</dbReference>
<dbReference type="Pfam" id="PF04434">
    <property type="entry name" value="SWIM"/>
    <property type="match status" value="1"/>
</dbReference>